<dbReference type="PANTHER" id="PTHR34847">
    <property type="entry name" value="NODULATION PROTEIN U"/>
    <property type="match status" value="1"/>
</dbReference>
<accession>A0A1Q5ZS93</accession>
<dbReference type="PANTHER" id="PTHR34847:SF1">
    <property type="entry name" value="NODULATION PROTEIN U"/>
    <property type="match status" value="1"/>
</dbReference>
<sequence>MALAYYYINRLFKPIHSYCSVNSIINTNLFTLLVMYIIGISCFYHDSAACIIKDGEILAAVQEERFTRIKNDDSFPQQSIKYCLEYCQIDLGVIAYFVFYEKPFLKFERILETFTATSPLGFIQYLKGMPIWVKDKLFMKRTLLRNIQAISPDSTIKKEQLLFSEHHLSHIASAYYPSPFNDAVILTLDGVGEWATTSVALGENGKISPQFEIRFPHSLGLLYSAFTHYLGFKVNCDEFKVMGLAPYGNPAYKNIILEKLIDVQEDGSFHLNMTYFNFLNGLKMTNGRFEKLFGAKRRKPSETILQFHMDIAKSIQEVTEDVILKIAITLRKKYRSTNLCLAGGVALNCVANGLLLKESGFENIWIQPAAGDAGGALGAALYAYHDLTDSKRELGLQRNDYMKCSLLGPEYTKEQIIAILDKQNICYHLYDDEDFFPKLSSLLVDGNVAGWFSGRMEFGPRALGSRSIIADARSISMQTIINKKIKFRESFRPFAPAVLEAHADEYFELDCKSPYMLFTAPVAKSKRIIKIETAASGFDKLKISRSVIPAVTHVDYSARIQTVSPANGDFYTLIDSFYKLTGCPLLINTSFNVMDEPIVCNPDDALKCFLDTEMDILAFKNIIIYKCENR</sequence>
<dbReference type="InterPro" id="IPR043129">
    <property type="entry name" value="ATPase_NBD"/>
</dbReference>
<dbReference type="InterPro" id="IPR038152">
    <property type="entry name" value="Carbam_trans_C_sf"/>
</dbReference>
<dbReference type="Gene3D" id="3.30.420.40">
    <property type="match status" value="2"/>
</dbReference>
<evidence type="ECO:0000313" key="4">
    <source>
        <dbReference type="EMBL" id="OKS84548.1"/>
    </source>
</evidence>
<dbReference type="AlphaFoldDB" id="A0A1Q5ZS93"/>
<dbReference type="InterPro" id="IPR051338">
    <property type="entry name" value="NodU/CmcH_Carbamoyltrnsfr"/>
</dbReference>
<dbReference type="Pfam" id="PF02543">
    <property type="entry name" value="Carbam_trans_N"/>
    <property type="match status" value="1"/>
</dbReference>
<dbReference type="Gene3D" id="3.90.870.20">
    <property type="entry name" value="Carbamoyltransferase, C-terminal domain"/>
    <property type="match status" value="1"/>
</dbReference>
<dbReference type="CDD" id="cd24098">
    <property type="entry name" value="ASKHA_NBD_TobZ_N"/>
    <property type="match status" value="1"/>
</dbReference>
<protein>
    <recommendedName>
        <fullName evidence="6">Carbamoyltransferase</fullName>
    </recommendedName>
</protein>
<reference evidence="4 5" key="1">
    <citation type="submission" date="2016-11" db="EMBL/GenBank/DDBJ databases">
        <title>Whole Genome Sequencing of Mucilaginibacter polytrichastri RG4-7(T) isolated from the moss sample.</title>
        <authorList>
            <person name="Li Y."/>
        </authorList>
    </citation>
    <scope>NUCLEOTIDE SEQUENCE [LARGE SCALE GENOMIC DNA]</scope>
    <source>
        <strain evidence="4 5">RG4-7</strain>
    </source>
</reference>
<organism evidence="4 5">
    <name type="scientific">Mucilaginibacter polytrichastri</name>
    <dbReference type="NCBI Taxonomy" id="1302689"/>
    <lineage>
        <taxon>Bacteria</taxon>
        <taxon>Pseudomonadati</taxon>
        <taxon>Bacteroidota</taxon>
        <taxon>Sphingobacteriia</taxon>
        <taxon>Sphingobacteriales</taxon>
        <taxon>Sphingobacteriaceae</taxon>
        <taxon>Mucilaginibacter</taxon>
    </lineage>
</organism>
<evidence type="ECO:0000313" key="5">
    <source>
        <dbReference type="Proteomes" id="UP000186720"/>
    </source>
</evidence>
<evidence type="ECO:0000256" key="1">
    <source>
        <dbReference type="ARBA" id="ARBA00006129"/>
    </source>
</evidence>
<evidence type="ECO:0000259" key="2">
    <source>
        <dbReference type="Pfam" id="PF02543"/>
    </source>
</evidence>
<dbReference type="SUPFAM" id="SSF53067">
    <property type="entry name" value="Actin-like ATPase domain"/>
    <property type="match status" value="1"/>
</dbReference>
<feature type="domain" description="Carbamoyltransferase C-terminal" evidence="3">
    <location>
        <begin position="441"/>
        <end position="626"/>
    </location>
</feature>
<gene>
    <name evidence="4" type="ORF">RG47T_5238</name>
</gene>
<name>A0A1Q5ZS93_9SPHI</name>
<dbReference type="STRING" id="1302689.RG47T_5238"/>
<evidence type="ECO:0000259" key="3">
    <source>
        <dbReference type="Pfam" id="PF16861"/>
    </source>
</evidence>
<dbReference type="GO" id="GO:0003824">
    <property type="term" value="F:catalytic activity"/>
    <property type="evidence" value="ECO:0007669"/>
    <property type="project" value="InterPro"/>
</dbReference>
<feature type="domain" description="Carbamoyltransferase" evidence="2">
    <location>
        <begin position="37"/>
        <end position="381"/>
    </location>
</feature>
<comment type="caution">
    <text evidence="4">The sequence shown here is derived from an EMBL/GenBank/DDBJ whole genome shotgun (WGS) entry which is preliminary data.</text>
</comment>
<dbReference type="Proteomes" id="UP000186720">
    <property type="component" value="Unassembled WGS sequence"/>
</dbReference>
<evidence type="ECO:0008006" key="6">
    <source>
        <dbReference type="Google" id="ProtNLM"/>
    </source>
</evidence>
<keyword evidence="5" id="KW-1185">Reference proteome</keyword>
<dbReference type="InterPro" id="IPR003696">
    <property type="entry name" value="Carbtransf_dom"/>
</dbReference>
<dbReference type="InterPro" id="IPR031730">
    <property type="entry name" value="Carbam_trans_C"/>
</dbReference>
<proteinExistence type="inferred from homology"/>
<dbReference type="EMBL" id="MPPL01000002">
    <property type="protein sequence ID" value="OKS84548.1"/>
    <property type="molecule type" value="Genomic_DNA"/>
</dbReference>
<comment type="similarity">
    <text evidence="1">Belongs to the NodU/CmcH family.</text>
</comment>
<dbReference type="Pfam" id="PF16861">
    <property type="entry name" value="Carbam_trans_C"/>
    <property type="match status" value="1"/>
</dbReference>